<protein>
    <recommendedName>
        <fullName evidence="2">GmrSD restriction endonucleases N-terminal domain-containing protein</fullName>
    </recommendedName>
</protein>
<dbReference type="PANTHER" id="PTHR39639">
    <property type="entry name" value="CHROMOSOME 16, WHOLE GENOME SHOTGUN SEQUENCE"/>
    <property type="match status" value="1"/>
</dbReference>
<dbReference type="EMBL" id="JBEPLJ010000002">
    <property type="protein sequence ID" value="MET3584540.1"/>
    <property type="molecule type" value="Genomic_DNA"/>
</dbReference>
<proteinExistence type="predicted"/>
<name>A0ABV2H1W8_9HYPH</name>
<dbReference type="PANTHER" id="PTHR39639:SF1">
    <property type="entry name" value="DUF262 DOMAIN-CONTAINING PROTEIN"/>
    <property type="match status" value="1"/>
</dbReference>
<reference evidence="3 4" key="1">
    <citation type="submission" date="2024-06" db="EMBL/GenBank/DDBJ databases">
        <title>Genomic Encyclopedia of Type Strains, Phase IV (KMG-IV): sequencing the most valuable type-strain genomes for metagenomic binning, comparative biology and taxonomic classification.</title>
        <authorList>
            <person name="Goeker M."/>
        </authorList>
    </citation>
    <scope>NUCLEOTIDE SEQUENCE [LARGE SCALE GENOMIC DNA]</scope>
    <source>
        <strain evidence="3 4">DSM 105042</strain>
    </source>
</reference>
<dbReference type="Proteomes" id="UP001549031">
    <property type="component" value="Unassembled WGS sequence"/>
</dbReference>
<evidence type="ECO:0000259" key="2">
    <source>
        <dbReference type="Pfam" id="PF03235"/>
    </source>
</evidence>
<organism evidence="3 4">
    <name type="scientific">Pseudorhizobium tarimense</name>
    <dbReference type="NCBI Taxonomy" id="1079109"/>
    <lineage>
        <taxon>Bacteria</taxon>
        <taxon>Pseudomonadati</taxon>
        <taxon>Pseudomonadota</taxon>
        <taxon>Alphaproteobacteria</taxon>
        <taxon>Hyphomicrobiales</taxon>
        <taxon>Rhizobiaceae</taxon>
        <taxon>Rhizobium/Agrobacterium group</taxon>
        <taxon>Pseudorhizobium</taxon>
    </lineage>
</organism>
<keyword evidence="4" id="KW-1185">Reference proteome</keyword>
<accession>A0ABV2H1W8</accession>
<sequence length="365" mass="41658">MPRKSRPTRFTDQQIQEAEREIEELELSVKFLVTDFTVEFLVSKVRDEEYFVPGYQRNFVWKEYAQSRFVESVLIGLPIPFLFLWQADDGRLEIVDGSQRLRTLQRFIDGTSKLKGLQLLQSLEGFTFNELTTARKRKFLGRVIRGIVLDNSVGEATRTEMFNRINTGGTKANEAEVRRGALPGPISSLIEDCADDGLFASLTPIAEKLVAEREREELTARFFTFLDRAVVEDGAVLFPGWKDRPREYIFDFVKEANARAEDDPGYPAALKEDFLRTLSFVHRNFPNGFRKTSKGTQVPRVRFEAIAVGSALALRQRPEIENQSVDVSGWIDGEEFQEITTSDAANVRSKLQNRIGFVLARLTEQ</sequence>
<feature type="domain" description="GmrSD restriction endonucleases N-terminal" evidence="2">
    <location>
        <begin position="41"/>
        <end position="180"/>
    </location>
</feature>
<comment type="caution">
    <text evidence="3">The sequence shown here is derived from an EMBL/GenBank/DDBJ whole genome shotgun (WGS) entry which is preliminary data.</text>
</comment>
<gene>
    <name evidence="3" type="ORF">ABID21_000635</name>
</gene>
<evidence type="ECO:0000313" key="4">
    <source>
        <dbReference type="Proteomes" id="UP001549031"/>
    </source>
</evidence>
<feature type="coiled-coil region" evidence="1">
    <location>
        <begin position="8"/>
        <end position="35"/>
    </location>
</feature>
<dbReference type="RefSeq" id="WP_247242582.1">
    <property type="nucleotide sequence ID" value="NZ_JALJRA010000002.1"/>
</dbReference>
<evidence type="ECO:0000256" key="1">
    <source>
        <dbReference type="SAM" id="Coils"/>
    </source>
</evidence>
<evidence type="ECO:0000313" key="3">
    <source>
        <dbReference type="EMBL" id="MET3584540.1"/>
    </source>
</evidence>
<dbReference type="Pfam" id="PF03235">
    <property type="entry name" value="GmrSD_N"/>
    <property type="match status" value="1"/>
</dbReference>
<dbReference type="InterPro" id="IPR004919">
    <property type="entry name" value="GmrSD_N"/>
</dbReference>
<keyword evidence="1" id="KW-0175">Coiled coil</keyword>